<evidence type="ECO:0000313" key="6">
    <source>
        <dbReference type="Proteomes" id="UP001211907"/>
    </source>
</evidence>
<evidence type="ECO:0000259" key="4">
    <source>
        <dbReference type="Pfam" id="PF12928"/>
    </source>
</evidence>
<dbReference type="PANTHER" id="PTHR21027">
    <property type="entry name" value="TRNA-SPLICING ENDONUCLEASE SUBUNIT SEN54"/>
    <property type="match status" value="1"/>
</dbReference>
<feature type="domain" description="tRNA-splicing endonuclease subunit Sen54 N-terminal" evidence="4">
    <location>
        <begin position="56"/>
        <end position="137"/>
    </location>
</feature>
<comment type="caution">
    <text evidence="5">The sequence shown here is derived from an EMBL/GenBank/DDBJ whole genome shotgun (WGS) entry which is preliminary data.</text>
</comment>
<dbReference type="GO" id="GO:0000379">
    <property type="term" value="P:tRNA-type intron splice site recognition and cleavage"/>
    <property type="evidence" value="ECO:0007669"/>
    <property type="project" value="TreeGrafter"/>
</dbReference>
<reference evidence="5" key="1">
    <citation type="submission" date="2020-05" db="EMBL/GenBank/DDBJ databases">
        <title>Phylogenomic resolution of chytrid fungi.</title>
        <authorList>
            <person name="Stajich J.E."/>
            <person name="Amses K."/>
            <person name="Simmons R."/>
            <person name="Seto K."/>
            <person name="Myers J."/>
            <person name="Bonds A."/>
            <person name="Quandt C.A."/>
            <person name="Barry K."/>
            <person name="Liu P."/>
            <person name="Grigoriev I."/>
            <person name="Longcore J.E."/>
            <person name="James T.Y."/>
        </authorList>
    </citation>
    <scope>NUCLEOTIDE SEQUENCE</scope>
    <source>
        <strain evidence="5">JEL0513</strain>
    </source>
</reference>
<dbReference type="InterPro" id="IPR024337">
    <property type="entry name" value="tRNA_splic_suSen54"/>
</dbReference>
<feature type="region of interest" description="Disordered" evidence="3">
    <location>
        <begin position="1"/>
        <end position="50"/>
    </location>
</feature>
<dbReference type="PANTHER" id="PTHR21027:SF1">
    <property type="entry name" value="TRNA-SPLICING ENDONUCLEASE SUBUNIT SEN54"/>
    <property type="match status" value="1"/>
</dbReference>
<dbReference type="Proteomes" id="UP001211907">
    <property type="component" value="Unassembled WGS sequence"/>
</dbReference>
<name>A0AAD5XMH3_9FUNG</name>
<evidence type="ECO:0000313" key="5">
    <source>
        <dbReference type="EMBL" id="KAJ3140887.1"/>
    </source>
</evidence>
<dbReference type="Pfam" id="PF12928">
    <property type="entry name" value="tRNA_int_end_N2"/>
    <property type="match status" value="1"/>
</dbReference>
<feature type="compositionally biased region" description="Acidic residues" evidence="3">
    <location>
        <begin position="1"/>
        <end position="21"/>
    </location>
</feature>
<keyword evidence="2" id="KW-0819">tRNA processing</keyword>
<evidence type="ECO:0000256" key="3">
    <source>
        <dbReference type="SAM" id="MobiDB-lite"/>
    </source>
</evidence>
<evidence type="ECO:0000256" key="2">
    <source>
        <dbReference type="ARBA" id="ARBA00022694"/>
    </source>
</evidence>
<dbReference type="InterPro" id="IPR024336">
    <property type="entry name" value="tRNA_splic_suSen54_N"/>
</dbReference>
<dbReference type="AlphaFoldDB" id="A0AAD5XMH3"/>
<organism evidence="5 6">
    <name type="scientific">Physocladia obscura</name>
    <dbReference type="NCBI Taxonomy" id="109957"/>
    <lineage>
        <taxon>Eukaryota</taxon>
        <taxon>Fungi</taxon>
        <taxon>Fungi incertae sedis</taxon>
        <taxon>Chytridiomycota</taxon>
        <taxon>Chytridiomycota incertae sedis</taxon>
        <taxon>Chytridiomycetes</taxon>
        <taxon>Chytridiales</taxon>
        <taxon>Chytriomycetaceae</taxon>
        <taxon>Physocladia</taxon>
    </lineage>
</organism>
<dbReference type="GO" id="GO:0000214">
    <property type="term" value="C:tRNA-intron endonuclease complex"/>
    <property type="evidence" value="ECO:0007669"/>
    <property type="project" value="TreeGrafter"/>
</dbReference>
<accession>A0AAD5XMH3</accession>
<gene>
    <name evidence="5" type="ORF">HK100_008426</name>
</gene>
<keyword evidence="6" id="KW-1185">Reference proteome</keyword>
<proteinExistence type="inferred from homology"/>
<comment type="similarity">
    <text evidence="1">Belongs to the SEN54 family.</text>
</comment>
<protein>
    <recommendedName>
        <fullName evidence="4">tRNA-splicing endonuclease subunit Sen54 N-terminal domain-containing protein</fullName>
    </recommendedName>
</protein>
<dbReference type="EMBL" id="JADGJH010000041">
    <property type="protein sequence ID" value="KAJ3140887.1"/>
    <property type="molecule type" value="Genomic_DNA"/>
</dbReference>
<evidence type="ECO:0000256" key="1">
    <source>
        <dbReference type="ARBA" id="ARBA00005736"/>
    </source>
</evidence>
<sequence>MELSESESGSEPEAEDNDNDDALIAGVALPTTNNNSDSNADDDENDPLDSTFNAIHSSLASPRLFKPKATAIGIFNPASRLTHVPRPLGTLFTTTGFSAARLTIPSNQINAQLFSKSDTLLLPEEALFLVERNSLAIKHVDTAASLAVVAASFTSDELPVSTNPKFTDDVAVYANAVGSMSLQECYKVLLADEPRDDNQAHTLNTENANTNTCVYCSLEQYQAYAHLRRAGYIVFRYDSKNPNHLFQKRQRKNKIVEDDSDNEFTPRSTALASDAHGSQPQFFNSQWFLLVEKWILPLLLVLFKGGSKRFAQWRKGFVITIFYHS</sequence>